<dbReference type="InterPro" id="IPR050455">
    <property type="entry name" value="Tpx_Peroxidase_subfamily"/>
</dbReference>
<evidence type="ECO:0000256" key="5">
    <source>
        <dbReference type="ARBA" id="ARBA00023284"/>
    </source>
</evidence>
<name>A0AAE3EHQ3_9SPIR</name>
<dbReference type="RefSeq" id="WP_230753790.1">
    <property type="nucleotide sequence ID" value="NZ_JAINWA010000001.1"/>
</dbReference>
<keyword evidence="5 6" id="KW-0676">Redox-active center</keyword>
<dbReference type="PROSITE" id="PS51352">
    <property type="entry name" value="THIOREDOXIN_2"/>
    <property type="match status" value="1"/>
</dbReference>
<dbReference type="Proteomes" id="UP001198163">
    <property type="component" value="Unassembled WGS sequence"/>
</dbReference>
<keyword evidence="3 6" id="KW-0560">Oxidoreductase</keyword>
<dbReference type="SUPFAM" id="SSF52833">
    <property type="entry name" value="Thioredoxin-like"/>
    <property type="match status" value="1"/>
</dbReference>
<comment type="miscellaneous">
    <text evidence="6">The active site is a conserved redox-active cysteine residue, the peroxidatic cysteine (C(P)), which makes the nucleophilic attack on the peroxide substrate. The peroxide oxidizes the C(P)-SH to cysteine sulfenic acid (C(P)-SOH), which then reacts with another cysteine residue, the resolving cysteine (C(R)), to form a disulfide bridge. The disulfide is subsequently reduced by an appropriate electron donor to complete the catalytic cycle. In this atypical 2-Cys peroxiredoxin, C(R) is present in the same subunit to form an intramolecular disulfide. The disulfide is subsequently reduced by thioredoxin.</text>
</comment>
<dbReference type="PROSITE" id="PS01265">
    <property type="entry name" value="TPX"/>
    <property type="match status" value="1"/>
</dbReference>
<comment type="catalytic activity">
    <reaction evidence="6">
        <text>a hydroperoxide + [thioredoxin]-dithiol = an alcohol + [thioredoxin]-disulfide + H2O</text>
        <dbReference type="Rhea" id="RHEA:62620"/>
        <dbReference type="Rhea" id="RHEA-COMP:10698"/>
        <dbReference type="Rhea" id="RHEA-COMP:10700"/>
        <dbReference type="ChEBI" id="CHEBI:15377"/>
        <dbReference type="ChEBI" id="CHEBI:29950"/>
        <dbReference type="ChEBI" id="CHEBI:30879"/>
        <dbReference type="ChEBI" id="CHEBI:35924"/>
        <dbReference type="ChEBI" id="CHEBI:50058"/>
        <dbReference type="EC" id="1.11.1.24"/>
    </reaction>
</comment>
<evidence type="ECO:0000259" key="7">
    <source>
        <dbReference type="PROSITE" id="PS51352"/>
    </source>
</evidence>
<protein>
    <recommendedName>
        <fullName evidence="6">Thiol peroxidase</fullName>
        <shortName evidence="6">Tpx</shortName>
        <ecNumber evidence="6">1.11.1.24</ecNumber>
    </recommendedName>
    <alternativeName>
        <fullName evidence="6">Peroxiredoxin tpx</fullName>
        <shortName evidence="6">Prx</shortName>
    </alternativeName>
    <alternativeName>
        <fullName evidence="6">Thioredoxin peroxidase</fullName>
    </alternativeName>
    <alternativeName>
        <fullName evidence="6">Thioredoxin-dependent peroxiredoxin</fullName>
    </alternativeName>
</protein>
<evidence type="ECO:0000256" key="3">
    <source>
        <dbReference type="ARBA" id="ARBA00023002"/>
    </source>
</evidence>
<evidence type="ECO:0000256" key="4">
    <source>
        <dbReference type="ARBA" id="ARBA00023157"/>
    </source>
</evidence>
<feature type="active site" description="Cysteine sulfenic acid (-SOH) intermediate" evidence="6">
    <location>
        <position position="60"/>
    </location>
</feature>
<evidence type="ECO:0000256" key="1">
    <source>
        <dbReference type="ARBA" id="ARBA00022559"/>
    </source>
</evidence>
<dbReference type="GO" id="GO:0008379">
    <property type="term" value="F:thioredoxin peroxidase activity"/>
    <property type="evidence" value="ECO:0007669"/>
    <property type="project" value="UniProtKB-UniRule"/>
</dbReference>
<dbReference type="EC" id="1.11.1.24" evidence="6"/>
<dbReference type="CDD" id="cd03014">
    <property type="entry name" value="PRX_Atyp2cys"/>
    <property type="match status" value="1"/>
</dbReference>
<dbReference type="InterPro" id="IPR018219">
    <property type="entry name" value="Tpx_CS"/>
</dbReference>
<evidence type="ECO:0000313" key="9">
    <source>
        <dbReference type="Proteomes" id="UP001198163"/>
    </source>
</evidence>
<evidence type="ECO:0000256" key="2">
    <source>
        <dbReference type="ARBA" id="ARBA00022862"/>
    </source>
</evidence>
<dbReference type="NCBIfam" id="NF001808">
    <property type="entry name" value="PRK00522.1"/>
    <property type="match status" value="1"/>
</dbReference>
<comment type="caution">
    <text evidence="8">The sequence shown here is derived from an EMBL/GenBank/DDBJ whole genome shotgun (WGS) entry which is preliminary data.</text>
</comment>
<gene>
    <name evidence="6 8" type="primary">tpx</name>
    <name evidence="8" type="ORF">K7J14_04805</name>
</gene>
<dbReference type="PANTHER" id="PTHR43110:SF1">
    <property type="entry name" value="THIOL PEROXIDASE"/>
    <property type="match status" value="1"/>
</dbReference>
<comment type="function">
    <text evidence="6">Thiol-specific peroxidase that catalyzes the reduction of hydrogen peroxide and organic hydroperoxides to water and alcohols, respectively. Plays a role in cell protection against oxidative stress by detoxifying peroxides.</text>
</comment>
<sequence length="168" mass="17791">MAHITLGGSRIETIGNLPAVGSAAPDFLLTKEDLSDATLASFAGKKKILNIVPSLDTGVCAASARRFDAEIASMGDAVLLTVSNDLPFAMARFCKAENLSNIISLSQLRNRSFGKDWGAEITTGPLAGLLSRAVVVLDANNTVVYTEQVPEIKQEPDYKAALEAVRKA</sequence>
<dbReference type="InterPro" id="IPR036249">
    <property type="entry name" value="Thioredoxin-like_sf"/>
</dbReference>
<reference evidence="8" key="1">
    <citation type="submission" date="2021-08" db="EMBL/GenBank/DDBJ databases">
        <title>Comparative analyses of Brucepasteria parasyntrophica and Teretinema zuelzerae.</title>
        <authorList>
            <person name="Song Y."/>
            <person name="Brune A."/>
        </authorList>
    </citation>
    <scope>NUCLEOTIDE SEQUENCE</scope>
    <source>
        <strain evidence="8">DSM 1903</strain>
    </source>
</reference>
<proteinExistence type="inferred from homology"/>
<dbReference type="InterPro" id="IPR002065">
    <property type="entry name" value="TPX"/>
</dbReference>
<dbReference type="InterPro" id="IPR013766">
    <property type="entry name" value="Thioredoxin_domain"/>
</dbReference>
<comment type="subunit">
    <text evidence="6">Homodimer.</text>
</comment>
<keyword evidence="4 6" id="KW-1015">Disulfide bond</keyword>
<keyword evidence="9" id="KW-1185">Reference proteome</keyword>
<feature type="disulfide bond" description="Redox-active" evidence="6">
    <location>
        <begin position="60"/>
        <end position="94"/>
    </location>
</feature>
<dbReference type="EMBL" id="JAINWA010000001">
    <property type="protein sequence ID" value="MCD1654018.1"/>
    <property type="molecule type" value="Genomic_DNA"/>
</dbReference>
<accession>A0AAE3EHQ3</accession>
<comment type="similarity">
    <text evidence="6">Belongs to the peroxiredoxin family. Tpx subfamily.</text>
</comment>
<dbReference type="AlphaFoldDB" id="A0AAE3EHQ3"/>
<evidence type="ECO:0000256" key="6">
    <source>
        <dbReference type="HAMAP-Rule" id="MF_00269"/>
    </source>
</evidence>
<dbReference type="Gene3D" id="3.40.30.10">
    <property type="entry name" value="Glutaredoxin"/>
    <property type="match status" value="1"/>
</dbReference>
<organism evidence="8 9">
    <name type="scientific">Teretinema zuelzerae</name>
    <dbReference type="NCBI Taxonomy" id="156"/>
    <lineage>
        <taxon>Bacteria</taxon>
        <taxon>Pseudomonadati</taxon>
        <taxon>Spirochaetota</taxon>
        <taxon>Spirochaetia</taxon>
        <taxon>Spirochaetales</taxon>
        <taxon>Treponemataceae</taxon>
        <taxon>Teretinema</taxon>
    </lineage>
</organism>
<dbReference type="Pfam" id="PF08534">
    <property type="entry name" value="Redoxin"/>
    <property type="match status" value="1"/>
</dbReference>
<dbReference type="InterPro" id="IPR013740">
    <property type="entry name" value="Redoxin"/>
</dbReference>
<feature type="domain" description="Thioredoxin" evidence="7">
    <location>
        <begin position="18"/>
        <end position="168"/>
    </location>
</feature>
<dbReference type="HAMAP" id="MF_00269">
    <property type="entry name" value="Tpx"/>
    <property type="match status" value="1"/>
</dbReference>
<keyword evidence="2 6" id="KW-0049">Antioxidant</keyword>
<keyword evidence="1 6" id="KW-0575">Peroxidase</keyword>
<evidence type="ECO:0000313" key="8">
    <source>
        <dbReference type="EMBL" id="MCD1654018.1"/>
    </source>
</evidence>
<dbReference type="PANTHER" id="PTHR43110">
    <property type="entry name" value="THIOL PEROXIDASE"/>
    <property type="match status" value="1"/>
</dbReference>